<dbReference type="InterPro" id="IPR029752">
    <property type="entry name" value="D-isomer_DH_CS1"/>
</dbReference>
<evidence type="ECO:0000256" key="1">
    <source>
        <dbReference type="ARBA" id="ARBA00023002"/>
    </source>
</evidence>
<dbReference type="EMBL" id="RZHD01000003">
    <property type="protein sequence ID" value="RUR48691.1"/>
    <property type="molecule type" value="Genomic_DNA"/>
</dbReference>
<proteinExistence type="predicted"/>
<evidence type="ECO:0000313" key="4">
    <source>
        <dbReference type="EMBL" id="RUR48691.1"/>
    </source>
</evidence>
<dbReference type="PANTHER" id="PTHR43333">
    <property type="entry name" value="2-HACID_DH_C DOMAIN-CONTAINING PROTEIN"/>
    <property type="match status" value="1"/>
</dbReference>
<keyword evidence="5" id="KW-1185">Reference proteome</keyword>
<dbReference type="PANTHER" id="PTHR43333:SF1">
    <property type="entry name" value="D-ISOMER SPECIFIC 2-HYDROXYACID DEHYDROGENASE NAD-BINDING DOMAIN-CONTAINING PROTEIN"/>
    <property type="match status" value="1"/>
</dbReference>
<dbReference type="GO" id="GO:0051287">
    <property type="term" value="F:NAD binding"/>
    <property type="evidence" value="ECO:0007669"/>
    <property type="project" value="InterPro"/>
</dbReference>
<dbReference type="InterPro" id="IPR006140">
    <property type="entry name" value="D-isomer_DH_NAD-bd"/>
</dbReference>
<protein>
    <submittedName>
        <fullName evidence="4">Glyoxylate/hydroxypyruvate reductase A</fullName>
    </submittedName>
</protein>
<dbReference type="SUPFAM" id="SSF51735">
    <property type="entry name" value="NAD(P)-binding Rossmann-fold domains"/>
    <property type="match status" value="1"/>
</dbReference>
<dbReference type="Pfam" id="PF02826">
    <property type="entry name" value="2-Hacid_dh_C"/>
    <property type="match status" value="1"/>
</dbReference>
<evidence type="ECO:0000313" key="5">
    <source>
        <dbReference type="Proteomes" id="UP000286912"/>
    </source>
</evidence>
<keyword evidence="4" id="KW-0670">Pyruvate</keyword>
<keyword evidence="1" id="KW-0560">Oxidoreductase</keyword>
<keyword evidence="2" id="KW-0520">NAD</keyword>
<dbReference type="InterPro" id="IPR036291">
    <property type="entry name" value="NAD(P)-bd_dom_sf"/>
</dbReference>
<dbReference type="Gene3D" id="3.40.50.720">
    <property type="entry name" value="NAD(P)-binding Rossmann-like Domain"/>
    <property type="match status" value="2"/>
</dbReference>
<evidence type="ECO:0000256" key="2">
    <source>
        <dbReference type="ARBA" id="ARBA00023027"/>
    </source>
</evidence>
<dbReference type="RefSeq" id="WP_126951137.1">
    <property type="nucleotide sequence ID" value="NZ_RZHD01000003.1"/>
</dbReference>
<dbReference type="Proteomes" id="UP000286912">
    <property type="component" value="Unassembled WGS sequence"/>
</dbReference>
<gene>
    <name evidence="4" type="ORF">ELY37_02250</name>
</gene>
<dbReference type="GO" id="GO:0016616">
    <property type="term" value="F:oxidoreductase activity, acting on the CH-OH group of donors, NAD or NADP as acceptor"/>
    <property type="evidence" value="ECO:0007669"/>
    <property type="project" value="UniProtKB-ARBA"/>
</dbReference>
<dbReference type="PROSITE" id="PS00065">
    <property type="entry name" value="D_2_HYDROXYACID_DH_1"/>
    <property type="match status" value="1"/>
</dbReference>
<name>A0A3S0WQ62_9GAMM</name>
<feature type="domain" description="D-isomer specific 2-hydroxyacid dehydrogenase NAD-binding" evidence="3">
    <location>
        <begin position="103"/>
        <end position="277"/>
    </location>
</feature>
<dbReference type="OrthoDB" id="9787219at2"/>
<comment type="caution">
    <text evidence="4">The sequence shown here is derived from an EMBL/GenBank/DDBJ whole genome shotgun (WGS) entry which is preliminary data.</text>
</comment>
<reference evidence="4 5" key="1">
    <citation type="submission" date="2018-12" db="EMBL/GenBank/DDBJ databases">
        <title>three novel Halomonas strain isolated from plants.</title>
        <authorList>
            <person name="Sun C."/>
        </authorList>
    </citation>
    <scope>NUCLEOTIDE SEQUENCE [LARGE SCALE GENOMIC DNA]</scope>
    <source>
        <strain evidence="4 5">RC</strain>
    </source>
</reference>
<accession>A0A3S0WQ62</accession>
<dbReference type="CDD" id="cd12164">
    <property type="entry name" value="GDH_like_2"/>
    <property type="match status" value="1"/>
</dbReference>
<evidence type="ECO:0000259" key="3">
    <source>
        <dbReference type="Pfam" id="PF02826"/>
    </source>
</evidence>
<dbReference type="AlphaFoldDB" id="A0A3S0WQ62"/>
<dbReference type="SUPFAM" id="SSF52283">
    <property type="entry name" value="Formate/glycerate dehydrogenase catalytic domain-like"/>
    <property type="match status" value="1"/>
</dbReference>
<sequence length="311" mass="33753">MKIVVHTDNAQEWCDALTQALPNATVVTSDAAEEERQGADYLAVWKAPSHLLKEQTKLKGIINLGAGVDHLLNTPGLPSHVPIVKLRDAGMGELIADYVLYGVLHFYRSMDRYAVQQAIARWQPHGVVEKTDWPVGVLGLGAIGAYVASALQQAGFPVLGWSRSPKTIKGVKCLHGDDGLDILLPQVKSLVTILPDTAATKHILDARRMAQLPEGASIINPGRGSLIDEQALVDALGNHRKTGHLRGALLDVFHHEPLPDDNPLWQHPRVMVTPHMAGPTPLNDAIDQVISYLHAFEAGETLPTVNPDQGY</sequence>
<organism evidence="4 5">
    <name type="scientific">Vreelandella populi</name>
    <dbReference type="NCBI Taxonomy" id="2498858"/>
    <lineage>
        <taxon>Bacteria</taxon>
        <taxon>Pseudomonadati</taxon>
        <taxon>Pseudomonadota</taxon>
        <taxon>Gammaproteobacteria</taxon>
        <taxon>Oceanospirillales</taxon>
        <taxon>Halomonadaceae</taxon>
        <taxon>Vreelandella</taxon>
    </lineage>
</organism>